<keyword evidence="2" id="KW-1185">Reference proteome</keyword>
<organism evidence="1 2">
    <name type="scientific">Virgibacillus indicus</name>
    <dbReference type="NCBI Taxonomy" id="2024554"/>
    <lineage>
        <taxon>Bacteria</taxon>
        <taxon>Bacillati</taxon>
        <taxon>Bacillota</taxon>
        <taxon>Bacilli</taxon>
        <taxon>Bacillales</taxon>
        <taxon>Bacillaceae</taxon>
        <taxon>Virgibacillus</taxon>
    </lineage>
</organism>
<evidence type="ECO:0008006" key="3">
    <source>
        <dbReference type="Google" id="ProtNLM"/>
    </source>
</evidence>
<gene>
    <name evidence="1" type="ORF">CIL03_14820</name>
</gene>
<comment type="caution">
    <text evidence="1">The sequence shown here is derived from an EMBL/GenBank/DDBJ whole genome shotgun (WGS) entry which is preliminary data.</text>
</comment>
<evidence type="ECO:0000313" key="1">
    <source>
        <dbReference type="EMBL" id="OZU87972.1"/>
    </source>
</evidence>
<dbReference type="RefSeq" id="WP_094886660.1">
    <property type="nucleotide sequence ID" value="NZ_NPMS01000007.1"/>
</dbReference>
<dbReference type="OrthoDB" id="2691890at2"/>
<dbReference type="InterPro" id="IPR025553">
    <property type="entry name" value="YppF"/>
</dbReference>
<evidence type="ECO:0000313" key="2">
    <source>
        <dbReference type="Proteomes" id="UP000216498"/>
    </source>
</evidence>
<dbReference type="Pfam" id="PF14178">
    <property type="entry name" value="YppF"/>
    <property type="match status" value="1"/>
</dbReference>
<dbReference type="AlphaFoldDB" id="A0A265N7I9"/>
<reference evidence="1 2" key="1">
    <citation type="submission" date="2017-08" db="EMBL/GenBank/DDBJ databases">
        <title>Virgibacillus indicus sp. nov. and Virgibacillus profoundi sp. nov, two moderately halophilic bacteria isolated from marine sediment by using the Microfluidic Streak Plate.</title>
        <authorList>
            <person name="Xu B."/>
            <person name="Hu B."/>
            <person name="Wang J."/>
            <person name="Zhu Y."/>
            <person name="Huang L."/>
            <person name="Du W."/>
            <person name="Huang Y."/>
        </authorList>
    </citation>
    <scope>NUCLEOTIDE SEQUENCE [LARGE SCALE GENOMIC DNA]</scope>
    <source>
        <strain evidence="1 2">IO3-P2-C2</strain>
    </source>
</reference>
<proteinExistence type="predicted"/>
<accession>A0A265N7I9</accession>
<dbReference type="Proteomes" id="UP000216498">
    <property type="component" value="Unassembled WGS sequence"/>
</dbReference>
<sequence>MPIGKIAVDFKIERKASQTSVNDLLDYYQKQYITGEIDIKDYHQIYSYLHKQGAVSAHE</sequence>
<protein>
    <recommendedName>
        <fullName evidence="3">YppF-like protein</fullName>
    </recommendedName>
</protein>
<dbReference type="EMBL" id="NPMS01000007">
    <property type="protein sequence ID" value="OZU87972.1"/>
    <property type="molecule type" value="Genomic_DNA"/>
</dbReference>
<name>A0A265N7I9_9BACI</name>